<protein>
    <submittedName>
        <fullName evidence="3">Unannotated protein</fullName>
    </submittedName>
</protein>
<evidence type="ECO:0000259" key="2">
    <source>
        <dbReference type="Pfam" id="PF12697"/>
    </source>
</evidence>
<organism evidence="3">
    <name type="scientific">freshwater metagenome</name>
    <dbReference type="NCBI Taxonomy" id="449393"/>
    <lineage>
        <taxon>unclassified sequences</taxon>
        <taxon>metagenomes</taxon>
        <taxon>ecological metagenomes</taxon>
    </lineage>
</organism>
<keyword evidence="1" id="KW-0378">Hydrolase</keyword>
<gene>
    <name evidence="3" type="ORF">UFOPK3444_01487</name>
</gene>
<accession>A0A6J7EKJ0</accession>
<reference evidence="3" key="1">
    <citation type="submission" date="2020-05" db="EMBL/GenBank/DDBJ databases">
        <authorList>
            <person name="Chiriac C."/>
            <person name="Salcher M."/>
            <person name="Ghai R."/>
            <person name="Kavagutti S V."/>
        </authorList>
    </citation>
    <scope>NUCLEOTIDE SEQUENCE</scope>
</reference>
<evidence type="ECO:0000313" key="3">
    <source>
        <dbReference type="EMBL" id="CAB4881640.1"/>
    </source>
</evidence>
<dbReference type="GO" id="GO:0016020">
    <property type="term" value="C:membrane"/>
    <property type="evidence" value="ECO:0007669"/>
    <property type="project" value="TreeGrafter"/>
</dbReference>
<dbReference type="GO" id="GO:0016787">
    <property type="term" value="F:hydrolase activity"/>
    <property type="evidence" value="ECO:0007669"/>
    <property type="project" value="UniProtKB-KW"/>
</dbReference>
<dbReference type="PANTHER" id="PTHR43798:SF31">
    <property type="entry name" value="AB HYDROLASE SUPERFAMILY PROTEIN YCLE"/>
    <property type="match status" value="1"/>
</dbReference>
<evidence type="ECO:0000256" key="1">
    <source>
        <dbReference type="ARBA" id="ARBA00022801"/>
    </source>
</evidence>
<dbReference type="EMBL" id="CAFBLU010000038">
    <property type="protein sequence ID" value="CAB4881640.1"/>
    <property type="molecule type" value="Genomic_DNA"/>
</dbReference>
<proteinExistence type="predicted"/>
<dbReference type="InterPro" id="IPR000073">
    <property type="entry name" value="AB_hydrolase_1"/>
</dbReference>
<feature type="domain" description="AB hydrolase-1" evidence="2">
    <location>
        <begin position="39"/>
        <end position="268"/>
    </location>
</feature>
<dbReference type="PANTHER" id="PTHR43798">
    <property type="entry name" value="MONOACYLGLYCEROL LIPASE"/>
    <property type="match status" value="1"/>
</dbReference>
<name>A0A6J7EKJ0_9ZZZZ</name>
<dbReference type="InterPro" id="IPR050266">
    <property type="entry name" value="AB_hydrolase_sf"/>
</dbReference>
<dbReference type="InterPro" id="IPR029058">
    <property type="entry name" value="AB_hydrolase_fold"/>
</dbReference>
<sequence length="285" mass="30158">MSETAWPFGALGVPPGRILSVPGRGEFFLRDSGGDGHPVLLLHGWMFSGDLNWALSYDALVAEGYRVLAIDHRGHGRGLRSRKPFRLADCAADCAAILREADAIGATSVGYSMGGAITQLLAHDHRDSISGVVMCATSAQFSSPQMKRLWRAMPALRLALGVGGVTAFERALGQMGFPKSPRSEWVAAELSRGSSRDIAEAGKELGRHDASGLLASIKHPAASVVTTLDRSIAPEFQRKLAAGLRATVFEVEADHLAASTHPAEFNAALIGALADVRARATSPRA</sequence>
<dbReference type="SUPFAM" id="SSF53474">
    <property type="entry name" value="alpha/beta-Hydrolases"/>
    <property type="match status" value="1"/>
</dbReference>
<dbReference type="Pfam" id="PF12697">
    <property type="entry name" value="Abhydrolase_6"/>
    <property type="match status" value="1"/>
</dbReference>
<dbReference type="Gene3D" id="3.40.50.1820">
    <property type="entry name" value="alpha/beta hydrolase"/>
    <property type="match status" value="1"/>
</dbReference>
<dbReference type="AlphaFoldDB" id="A0A6J7EKJ0"/>